<feature type="compositionally biased region" description="Low complexity" evidence="1">
    <location>
        <begin position="103"/>
        <end position="113"/>
    </location>
</feature>
<evidence type="ECO:0000313" key="2">
    <source>
        <dbReference type="EMBL" id="CAF4829036.1"/>
    </source>
</evidence>
<feature type="compositionally biased region" description="Polar residues" evidence="1">
    <location>
        <begin position="87"/>
        <end position="102"/>
    </location>
</feature>
<comment type="caution">
    <text evidence="2">The sequence shown here is derived from an EMBL/GenBank/DDBJ whole genome shotgun (WGS) entry which is preliminary data.</text>
</comment>
<feature type="region of interest" description="Disordered" evidence="1">
    <location>
        <begin position="87"/>
        <end position="113"/>
    </location>
</feature>
<feature type="non-terminal residue" evidence="2">
    <location>
        <position position="1"/>
    </location>
</feature>
<dbReference type="Proteomes" id="UP000663873">
    <property type="component" value="Unassembled WGS sequence"/>
</dbReference>
<protein>
    <submittedName>
        <fullName evidence="2">Uncharacterized protein</fullName>
    </submittedName>
</protein>
<dbReference type="AlphaFoldDB" id="A0A821QS65"/>
<gene>
    <name evidence="2" type="ORF">UJA718_LOCUS42523</name>
</gene>
<evidence type="ECO:0000313" key="3">
    <source>
        <dbReference type="Proteomes" id="UP000663873"/>
    </source>
</evidence>
<organism evidence="2 3">
    <name type="scientific">Rotaria socialis</name>
    <dbReference type="NCBI Taxonomy" id="392032"/>
    <lineage>
        <taxon>Eukaryota</taxon>
        <taxon>Metazoa</taxon>
        <taxon>Spiralia</taxon>
        <taxon>Gnathifera</taxon>
        <taxon>Rotifera</taxon>
        <taxon>Eurotatoria</taxon>
        <taxon>Bdelloidea</taxon>
        <taxon>Philodinida</taxon>
        <taxon>Philodinidae</taxon>
        <taxon>Rotaria</taxon>
    </lineage>
</organism>
<evidence type="ECO:0000256" key="1">
    <source>
        <dbReference type="SAM" id="MobiDB-lite"/>
    </source>
</evidence>
<proteinExistence type="predicted"/>
<name>A0A821QS65_9BILA</name>
<reference evidence="2" key="1">
    <citation type="submission" date="2021-02" db="EMBL/GenBank/DDBJ databases">
        <authorList>
            <person name="Nowell W R."/>
        </authorList>
    </citation>
    <scope>NUCLEOTIDE SEQUENCE</scope>
</reference>
<dbReference type="EMBL" id="CAJOBP010054953">
    <property type="protein sequence ID" value="CAF4829036.1"/>
    <property type="molecule type" value="Genomic_DNA"/>
</dbReference>
<sequence>PKFSIENYRDVGKACALAAIDILPGRNPFTRVSQSTFKTLHTLRDFLKHQIRQQRNRVANARNISSTIPPTATNRVKQQQYMARVTQTYRTNSNPNNLSSVTQQQQQQQQQQQ</sequence>
<accession>A0A821QS65</accession>
<keyword evidence="3" id="KW-1185">Reference proteome</keyword>